<dbReference type="AlphaFoldDB" id="A0AAE0YG20"/>
<sequence>MAAATTATTITPSKKRQKPRGRLIPPGFILESTFSLAIQEFCSLRASKSHRNLQVILRKSPRKPMKPVWTVRLSDRRTILNSH</sequence>
<name>A0AAE0YG20_9GAST</name>
<evidence type="ECO:0000313" key="2">
    <source>
        <dbReference type="EMBL" id="KAK3744623.1"/>
    </source>
</evidence>
<protein>
    <submittedName>
        <fullName evidence="2">Uncharacterized protein</fullName>
    </submittedName>
</protein>
<reference evidence="2" key="1">
    <citation type="journal article" date="2023" name="G3 (Bethesda)">
        <title>A reference genome for the long-term kleptoplast-retaining sea slug Elysia crispata morphotype clarki.</title>
        <authorList>
            <person name="Eastman K.E."/>
            <person name="Pendleton A.L."/>
            <person name="Shaikh M.A."/>
            <person name="Suttiyut T."/>
            <person name="Ogas R."/>
            <person name="Tomko P."/>
            <person name="Gavelis G."/>
            <person name="Widhalm J.R."/>
            <person name="Wisecaver J.H."/>
        </authorList>
    </citation>
    <scope>NUCLEOTIDE SEQUENCE</scope>
    <source>
        <strain evidence="2">ECLA1</strain>
    </source>
</reference>
<dbReference type="Proteomes" id="UP001283361">
    <property type="component" value="Unassembled WGS sequence"/>
</dbReference>
<evidence type="ECO:0000256" key="1">
    <source>
        <dbReference type="SAM" id="MobiDB-lite"/>
    </source>
</evidence>
<feature type="region of interest" description="Disordered" evidence="1">
    <location>
        <begin position="1"/>
        <end position="23"/>
    </location>
</feature>
<accession>A0AAE0YG20</accession>
<dbReference type="EMBL" id="JAWDGP010006253">
    <property type="protein sequence ID" value="KAK3744623.1"/>
    <property type="molecule type" value="Genomic_DNA"/>
</dbReference>
<comment type="caution">
    <text evidence="2">The sequence shown here is derived from an EMBL/GenBank/DDBJ whole genome shotgun (WGS) entry which is preliminary data.</text>
</comment>
<keyword evidence="3" id="KW-1185">Reference proteome</keyword>
<organism evidence="2 3">
    <name type="scientific">Elysia crispata</name>
    <name type="common">lettuce slug</name>
    <dbReference type="NCBI Taxonomy" id="231223"/>
    <lineage>
        <taxon>Eukaryota</taxon>
        <taxon>Metazoa</taxon>
        <taxon>Spiralia</taxon>
        <taxon>Lophotrochozoa</taxon>
        <taxon>Mollusca</taxon>
        <taxon>Gastropoda</taxon>
        <taxon>Heterobranchia</taxon>
        <taxon>Euthyneura</taxon>
        <taxon>Panpulmonata</taxon>
        <taxon>Sacoglossa</taxon>
        <taxon>Placobranchoidea</taxon>
        <taxon>Plakobranchidae</taxon>
        <taxon>Elysia</taxon>
    </lineage>
</organism>
<evidence type="ECO:0000313" key="3">
    <source>
        <dbReference type="Proteomes" id="UP001283361"/>
    </source>
</evidence>
<gene>
    <name evidence="2" type="ORF">RRG08_062273</name>
</gene>
<proteinExistence type="predicted"/>